<evidence type="ECO:0000256" key="2">
    <source>
        <dbReference type="SAM" id="MobiDB-lite"/>
    </source>
</evidence>
<organism evidence="3 4">
    <name type="scientific">Methanimicrococcus hongohii</name>
    <dbReference type="NCBI Taxonomy" id="3028295"/>
    <lineage>
        <taxon>Archaea</taxon>
        <taxon>Methanobacteriati</taxon>
        <taxon>Methanobacteriota</taxon>
        <taxon>Stenosarchaea group</taxon>
        <taxon>Methanomicrobia</taxon>
        <taxon>Methanosarcinales</taxon>
        <taxon>Methanosarcinaceae</taxon>
        <taxon>Methanimicrococcus</taxon>
    </lineage>
</organism>
<feature type="region of interest" description="Disordered" evidence="2">
    <location>
        <begin position="3012"/>
        <end position="3082"/>
    </location>
</feature>
<dbReference type="Proteomes" id="UP001302978">
    <property type="component" value="Chromosome"/>
</dbReference>
<dbReference type="InterPro" id="IPR042229">
    <property type="entry name" value="Listeria/Bacterioides_rpt_sf"/>
</dbReference>
<evidence type="ECO:0000313" key="3">
    <source>
        <dbReference type="EMBL" id="WNY23730.1"/>
    </source>
</evidence>
<dbReference type="KEGG" id="mehf:MmiHf6_10440"/>
<reference evidence="3 4" key="1">
    <citation type="submission" date="2023-07" db="EMBL/GenBank/DDBJ databases">
        <title>Closed genoem sequence of Methanomicrococcus sp. Hf6.</title>
        <authorList>
            <person name="Poehlein A."/>
            <person name="Protasov E."/>
            <person name="Platt K."/>
            <person name="Reeh H."/>
            <person name="Daniel R."/>
            <person name="Brune A."/>
        </authorList>
    </citation>
    <scope>NUCLEOTIDE SEQUENCE [LARGE SCALE GENOMIC DNA]</scope>
    <source>
        <strain evidence="3 4">Hf6</strain>
    </source>
</reference>
<sequence>MTINSDSVTIQNVWRGVAGGDAGDGGQAYSTGKKWFGGSSYSINGGNGGTGGSLLLKITDSIVTINGLESDAAFGLGGAAGEGKKAGTAGKDGTAVSTFIGEKNDVVTLGGGFKGTVTIDDGSLYTLNQGTASYINSKTETVYPMTFRVIECPGVDPVTKLSGVRIESGEYAAYSRTSTRLDSPDQATFGWATVWLPATSAFLFTLDDYEDTEAIDILINSEQDVMMCPLGTVTFYADPGNVTVSGEDGDVDSDTYAMKASHGKVFSDPFDGENVILNPPAGYTYNGWYEKVNGVLKETSWNFESDLMPHGNLDLYADNYVSSKFTVTYHPGTGTGTEKVYDEDLDAIHAVLTHDHADLGFSKDGHTFSHWEDDSENPVTYSATESFPVTRNSVLTAQWTPISYYTVTYKDSEAYDAATFIDDNLASIGGVPYDYTVRGWVGDDPENPDPDGVPFTKTGYTLTHWYNEANPAEIYEFGDDAALLSDLTLIAAWQASDCYYVNYYGGEYGIPITLPYTDGNLVYGELYEVLDFKDTNLTNSSVGHEFAYWLDNDVPDTKWYPGDTFTVEGYKNLTAVWVAKEYTVTWNYLNTADAAQTDETETYNYGATPIAPVNAVSFVFEGKNYELTGWEPTVVTVTGDAEYTAQYDITDVDYNVVWNYLNTADAAQTAETETYNYGATPIAPVNAVSFIFEGKNYELTGWEPTIVTVTGDAEYTAQYDITDVDYNVVWNYLNTADAAQTAETETYNYGATPIAPVNAVSFVFEGKNYELTGWEPTIVTVTGDAEYTAQYDITDVDYNVVWNYLNTADAAQTAETETYNYGATPIAPVNAVSFIFEGKNYELTGWEPTIVTVTGDAEYTAQYDITDVDYNVVWNYLNTADAAQTAETETYNYGATPIAPVNAVSFIFEGKNYELTGWEPTIVTVTGDAEYTAQYDITDVDYNVVWNYLNTADAAQTAETETYNYGATPIAPVNAVSFVFEGKNYELTGWEPTIVTVTGDAEYTAQYEITDVDYNVVWNYLNTADATQTAETETYNYGATPIAPVNAVSFVFEGKNYELTGWEPTIVTVTGDAEYTAQYDITDVDYNVVWNYLNTADAAQTAETETYNYGATPIAPVNAVSFVFEGKNYELTGWEPTIVTVTGDAEYTAQYDITDVDYNVVWNYLNTADATQTAETETYNYGATPIAPVNAVSFVFEGKNYELTGWEPAIVTVTGDAEYTAQYDITDVDYNVVWNYLNTADATQTAETETYNYGATPIAPVNAVSFVFEGKNYELTGWEPTIVTVTGDAEYTAQYDITDVDYNVVWNYLNTADAAQTAETETYNYGATPIAPINAVSFIFEGKNYELTGWEPTIVTVTGDAEYTAQYDITDVDYNVVWNYLNTADATQTAETETYNYGATPIAPVNAVSFTFEGKNYELTGWEPTIVTVTGDAEYTAQYDITDVDYNVVWNYLSTADATQTDETETYNYGATPIAPVNAVSFVFEGKNYELTGWEPAIVTVTGDAEYTAQYDITDVDYNVVWNYLNTADAAQTAETETYNYGATPIAPVNAVSFVFEGKNYELTGWEPTIVTVTGDAEYTAQYDITDVDYNVVWNYLNTADAAQTAETETYNYGATPIAPVNAVSFTFEGKNYELTGWEPTIVTVTGDAEYTAQYDITDVDYNVVWNYLNTADAAQTAETETYNYGATPIAPVNAVSFVFEGKNYELTGWEPTIVTVTGDAEYTAQYEITDVDYNVVWNYLNTADAAQTAETETYNYGATPIAPVNAVSFVFEGKNYELTGWEPTIVTVTGDAEYTAQYDITDVDYNVVWNYLNTADAAQTAETETYNYGATPIAPVNAVSFVFEGKNYELTGWEPAIVTVTGDAEYTAQYDITDVDYNVVWNYLNTADAAQTAETETYNYGATPIAPVNAVSFVFEGKNYELTGWEPAIVTVTGDAEYTAQYDITDVDYNVVWNYLNTADAAQTAETETYNYGATPIAPADAVSFVFEGKNYELTGWEPTIVTVTGDAEYTAQYDITALLTVTYRSGDGNGNDVTYYESVDATHAVLAHDDEAIGFSKDGHEFHCWNIEGIEHPTGTCQPEEELQVADHVTLTAMWVADTFTVTYTAGEGGLGGPTVIQETNGAEHTVLTADDVSISKPGHKLIHWEVAAVERSVAVGDTFIPDDTFTVENDVTLTAVWEAEKYTVTYKAGDGGVGGPYVVDGFTYGDGHNIITNETAGISKPGYNFSYWMNEDTSDTKKYRSPELITITENLTLVAFWEAGNCYTVTYYPGDGTYEGGNSFTDPGLYTDSDYTIRNPNSIPFEAPENHVFDYWLKVENPQPADPTTYQPGDEITITDYVHLKAVWKLASDSFTVTYKSGDNGNGADFMETVYYDDEAYTVLGPYNDLVRFTPADEGCSFNYWLASDGVTKYYPDQILTIGEQLTGDETLTAFWSTDCVSVTYLSGDHGKGWYADKTPVVGEPYTILTLDSTGIIPDGAEYVFSAWRESGTGNYYYPGDEFTFEASKTLTAIWSPAEGYTVTYQAGTGGSGDDYADSGLSFGTYSVKSIDDVNIAAMEGYEFSHWADSTGQLVGSELFLTADVILTAQWVSEDESCYVIVYNSGEFGTGDPFHDDIGYGEEYNIFTIGESGFTAVDGYVFSHWISENNVIYDGGETITAIEDVFLTAVWVQEIAGYTVTYLDNIEGADVYSDSAAGTYVIQTPEDIGLTNEFYSVSHWIDVTNGIGSSYASGETITVESDLVLAPVWVSVCHRVYYFNDVSDADLIGDLNAIEKLSVATNKTFQLEHDAAYTVYTPEEALVSNEGYEFLYWVDQDENIIYPEQTITIDKIETYLYAVWDDDFGNVEVTFNAGLGEFESGHPTSSVLVNSGSWLEEPVAPENGDYELIAWVTEDDRIWEFDKFIVQEPDFTLDAVWKDDETEWLTITFDAAGGTFVLANTGNELDSYSIMIPMDSVISEPAEFSIESFGYRAPEGATLTNWVDSDGVSWDFGEPAVQSMDLSAVWDYEEGDEIDDKQGEDEQEEDEDEQEESGTKSRRIFSSSSTASSTASSTTSVVTPEVPESNLDETEEINDGFSQDLTASDDKAENSLFGLIRSVWSVILSLFG</sequence>
<evidence type="ECO:0000256" key="1">
    <source>
        <dbReference type="ARBA" id="ARBA00004196"/>
    </source>
</evidence>
<comment type="subcellular location">
    <subcellularLocation>
        <location evidence="1">Cell envelope</location>
    </subcellularLocation>
</comment>
<gene>
    <name evidence="3" type="ORF">MmiHf6_10440</name>
</gene>
<protein>
    <submittedName>
        <fullName evidence="3">Uncharacterized protein</fullName>
    </submittedName>
</protein>
<feature type="compositionally biased region" description="Low complexity" evidence="2">
    <location>
        <begin position="3041"/>
        <end position="3058"/>
    </location>
</feature>
<name>A0AA96V1P7_9EURY</name>
<feature type="compositionally biased region" description="Acidic residues" evidence="2">
    <location>
        <begin position="3012"/>
        <end position="3031"/>
    </location>
</feature>
<dbReference type="EMBL" id="CP131059">
    <property type="protein sequence ID" value="WNY23730.1"/>
    <property type="molecule type" value="Genomic_DNA"/>
</dbReference>
<dbReference type="RefSeq" id="WP_316556876.1">
    <property type="nucleotide sequence ID" value="NZ_CP131059.1"/>
</dbReference>
<dbReference type="GeneID" id="85195595"/>
<keyword evidence="4" id="KW-1185">Reference proteome</keyword>
<proteinExistence type="predicted"/>
<accession>A0AA96V1P7</accession>
<dbReference type="Gene3D" id="2.60.40.4270">
    <property type="entry name" value="Listeria-Bacteroides repeat domain"/>
    <property type="match status" value="2"/>
</dbReference>
<dbReference type="Pfam" id="PF09479">
    <property type="entry name" value="Flg_new"/>
    <property type="match status" value="4"/>
</dbReference>
<dbReference type="InterPro" id="IPR013378">
    <property type="entry name" value="InlB-like_B-rpt"/>
</dbReference>
<evidence type="ECO:0000313" key="4">
    <source>
        <dbReference type="Proteomes" id="UP001302978"/>
    </source>
</evidence>